<dbReference type="PANTHER" id="PTHR33336:SF3">
    <property type="entry name" value="ABM DOMAIN-CONTAINING PROTEIN"/>
    <property type="match status" value="1"/>
</dbReference>
<evidence type="ECO:0000313" key="3">
    <source>
        <dbReference type="Proteomes" id="UP000200980"/>
    </source>
</evidence>
<organism evidence="2 3">
    <name type="scientific">Bombella intestini</name>
    <dbReference type="NCBI Taxonomy" id="1539051"/>
    <lineage>
        <taxon>Bacteria</taxon>
        <taxon>Pseudomonadati</taxon>
        <taxon>Pseudomonadota</taxon>
        <taxon>Alphaproteobacteria</taxon>
        <taxon>Acetobacterales</taxon>
        <taxon>Acetobacteraceae</taxon>
        <taxon>Bombella</taxon>
    </lineage>
</organism>
<feature type="domain" description="ABM" evidence="1">
    <location>
        <begin position="3"/>
        <end position="92"/>
    </location>
</feature>
<accession>A0A1S8GQ51</accession>
<dbReference type="PROSITE" id="PS51725">
    <property type="entry name" value="ABM"/>
    <property type="match status" value="1"/>
</dbReference>
<keyword evidence="2" id="KW-0560">Oxidoreductase</keyword>
<dbReference type="RefSeq" id="WP_164468758.1">
    <property type="nucleotide sequence ID" value="NZ_JATM01000002.1"/>
</dbReference>
<dbReference type="Proteomes" id="UP000200980">
    <property type="component" value="Unassembled WGS sequence"/>
</dbReference>
<dbReference type="GO" id="GO:0005829">
    <property type="term" value="C:cytosol"/>
    <property type="evidence" value="ECO:0007669"/>
    <property type="project" value="TreeGrafter"/>
</dbReference>
<comment type="caution">
    <text evidence="2">The sequence shown here is derived from an EMBL/GenBank/DDBJ whole genome shotgun (WGS) entry which is preliminary data.</text>
</comment>
<dbReference type="Gene3D" id="3.30.70.100">
    <property type="match status" value="1"/>
</dbReference>
<keyword evidence="3" id="KW-1185">Reference proteome</keyword>
<dbReference type="InterPro" id="IPR007138">
    <property type="entry name" value="ABM_dom"/>
</dbReference>
<evidence type="ECO:0000313" key="2">
    <source>
        <dbReference type="EMBL" id="OOL18844.1"/>
    </source>
</evidence>
<dbReference type="AlphaFoldDB" id="A0A1S8GQ51"/>
<name>A0A1S8GQ51_9PROT</name>
<gene>
    <name evidence="2" type="ORF">AL01_03625</name>
</gene>
<dbReference type="InterPro" id="IPR011008">
    <property type="entry name" value="Dimeric_a/b-barrel"/>
</dbReference>
<proteinExistence type="predicted"/>
<dbReference type="EMBL" id="JATM01000002">
    <property type="protein sequence ID" value="OOL18844.1"/>
    <property type="molecule type" value="Genomic_DNA"/>
</dbReference>
<sequence length="97" mass="10766">MTKSLYATMKALPGHREKVASLLTALAENVRAEPGCVRFIVYTLEDEPDLFHVEESYRDEAAFKAHMGTEHGRVFNKAIETLVEGGASKVVFLKKVA</sequence>
<protein>
    <submittedName>
        <fullName evidence="2">Antibiotic biosynthesis monooxygenase</fullName>
    </submittedName>
</protein>
<dbReference type="SUPFAM" id="SSF54909">
    <property type="entry name" value="Dimeric alpha+beta barrel"/>
    <property type="match status" value="1"/>
</dbReference>
<dbReference type="STRING" id="1539051.AL01_03625"/>
<dbReference type="PANTHER" id="PTHR33336">
    <property type="entry name" value="QUINOL MONOOXYGENASE YGIN-RELATED"/>
    <property type="match status" value="1"/>
</dbReference>
<reference evidence="2 3" key="1">
    <citation type="journal article" date="2016" name="PLoS ONE">
        <title>Whole-Genome Sequence Analysis of Bombella intestini LMG 28161T, a Novel Acetic Acid Bacterium Isolated from the Crop of a Red-Tailed Bumble Bee, Bombus lapidarius.</title>
        <authorList>
            <person name="Li L."/>
            <person name="Illeghems K."/>
            <person name="Van Kerrebroeck S."/>
            <person name="Borremans W."/>
            <person name="Cleenwerck I."/>
            <person name="Smagghe G."/>
            <person name="De Vuyst L."/>
            <person name="Vandamme P."/>
        </authorList>
    </citation>
    <scope>NUCLEOTIDE SEQUENCE [LARGE SCALE GENOMIC DNA]</scope>
    <source>
        <strain evidence="2 3">R-52487</strain>
    </source>
</reference>
<dbReference type="InterPro" id="IPR050744">
    <property type="entry name" value="AI-2_Isomerase_LsrG"/>
</dbReference>
<keyword evidence="2" id="KW-0503">Monooxygenase</keyword>
<dbReference type="Pfam" id="PF03992">
    <property type="entry name" value="ABM"/>
    <property type="match status" value="1"/>
</dbReference>
<dbReference type="GO" id="GO:0004497">
    <property type="term" value="F:monooxygenase activity"/>
    <property type="evidence" value="ECO:0007669"/>
    <property type="project" value="UniProtKB-KW"/>
</dbReference>
<evidence type="ECO:0000259" key="1">
    <source>
        <dbReference type="PROSITE" id="PS51725"/>
    </source>
</evidence>